<proteinExistence type="predicted"/>
<protein>
    <recommendedName>
        <fullName evidence="1">DUF8053 domain-containing protein</fullName>
    </recommendedName>
</protein>
<gene>
    <name evidence="2" type="ORF">ACFQRB_16100</name>
</gene>
<name>A0ABD5XVQ4_9EURY</name>
<reference evidence="2 3" key="1">
    <citation type="journal article" date="2019" name="Int. J. Syst. Evol. Microbiol.">
        <title>The Global Catalogue of Microorganisms (GCM) 10K type strain sequencing project: providing services to taxonomists for standard genome sequencing and annotation.</title>
        <authorList>
            <consortium name="The Broad Institute Genomics Platform"/>
            <consortium name="The Broad Institute Genome Sequencing Center for Infectious Disease"/>
            <person name="Wu L."/>
            <person name="Ma J."/>
        </authorList>
    </citation>
    <scope>NUCLEOTIDE SEQUENCE [LARGE SCALE GENOMIC DNA]</scope>
    <source>
        <strain evidence="2 3">DT92</strain>
    </source>
</reference>
<dbReference type="AlphaFoldDB" id="A0ABD5XVQ4"/>
<organism evidence="2 3">
    <name type="scientific">Halobaculum litoreum</name>
    <dbReference type="NCBI Taxonomy" id="3031998"/>
    <lineage>
        <taxon>Archaea</taxon>
        <taxon>Methanobacteriati</taxon>
        <taxon>Methanobacteriota</taxon>
        <taxon>Stenosarchaea group</taxon>
        <taxon>Halobacteria</taxon>
        <taxon>Halobacteriales</taxon>
        <taxon>Haloferacaceae</taxon>
        <taxon>Halobaculum</taxon>
    </lineage>
</organism>
<accession>A0ABD5XVQ4</accession>
<dbReference type="Pfam" id="PF26227">
    <property type="entry name" value="DUF8053"/>
    <property type="match status" value="1"/>
</dbReference>
<feature type="domain" description="DUF8053" evidence="1">
    <location>
        <begin position="4"/>
        <end position="59"/>
    </location>
</feature>
<dbReference type="EMBL" id="JBHSZG010000001">
    <property type="protein sequence ID" value="MFC7137546.1"/>
    <property type="molecule type" value="Genomic_DNA"/>
</dbReference>
<evidence type="ECO:0000259" key="1">
    <source>
        <dbReference type="Pfam" id="PF26227"/>
    </source>
</evidence>
<evidence type="ECO:0000313" key="3">
    <source>
        <dbReference type="Proteomes" id="UP001596368"/>
    </source>
</evidence>
<evidence type="ECO:0000313" key="2">
    <source>
        <dbReference type="EMBL" id="MFC7137546.1"/>
    </source>
</evidence>
<dbReference type="InterPro" id="IPR058366">
    <property type="entry name" value="DUF8053"/>
</dbReference>
<dbReference type="Proteomes" id="UP001596368">
    <property type="component" value="Unassembled WGS sequence"/>
</dbReference>
<comment type="caution">
    <text evidence="2">The sequence shown here is derived from an EMBL/GenBank/DDBJ whole genome shotgun (WGS) entry which is preliminary data.</text>
</comment>
<keyword evidence="3" id="KW-1185">Reference proteome</keyword>
<sequence length="108" mass="12070">MPHRQLRKIGTDSVGIVLERSDFLERDGILDDEGDLPENTTAFTERLGERTYLVRVPEDGYVPDARVRADPAGRRADPLGERCYFRSSLTSRLIASGSACNPVGNMFR</sequence>